<accession>A0A8C3WRI9</accession>
<dbReference type="Ensembl" id="ENSCWAT00000020063.1">
    <property type="protein sequence ID" value="ENSCWAP00000018489.1"/>
    <property type="gene ID" value="ENSCWAG00000014155.1"/>
</dbReference>
<dbReference type="GO" id="GO:1905719">
    <property type="term" value="P:protein localization to perinuclear region of cytoplasm"/>
    <property type="evidence" value="ECO:0007669"/>
    <property type="project" value="Ensembl"/>
</dbReference>
<dbReference type="Proteomes" id="UP000694540">
    <property type="component" value="Unplaced"/>
</dbReference>
<feature type="compositionally biased region" description="Low complexity" evidence="2">
    <location>
        <begin position="587"/>
        <end position="600"/>
    </location>
</feature>
<keyword evidence="5" id="KW-1185">Reference proteome</keyword>
<dbReference type="InterPro" id="IPR019384">
    <property type="entry name" value="FHIP"/>
</dbReference>
<gene>
    <name evidence="4" type="primary">FHIP1A</name>
</gene>
<protein>
    <submittedName>
        <fullName evidence="4">FHF complex subunit HOOK interacting protein 1A</fullName>
    </submittedName>
</protein>
<dbReference type="Pfam" id="PF10257">
    <property type="entry name" value="RAI16-like"/>
    <property type="match status" value="1"/>
</dbReference>
<dbReference type="GeneTree" id="ENSGT00950000182936"/>
<reference evidence="4" key="1">
    <citation type="submission" date="2025-08" db="UniProtKB">
        <authorList>
            <consortium name="Ensembl"/>
        </authorList>
    </citation>
    <scope>IDENTIFICATION</scope>
</reference>
<comment type="similarity">
    <text evidence="1">Belongs to the FHIP family.</text>
</comment>
<feature type="compositionally biased region" description="Basic and acidic residues" evidence="2">
    <location>
        <begin position="788"/>
        <end position="797"/>
    </location>
</feature>
<sequence>MMTSVATESKLQQAVSLRGVDPETCMIVFKNHWAQVVKILEKHDPLKNTQAKYGSVPSDEASAVQNYVEHMLFLLIEEQAKDAAMGPILEFVVSENIMEKLFLWSLRREFTDETKMEQLKMYEMLVTQSHQPLLHHKPILKPLMMLLSSCSGTATPAVEGKLVVLLGQLCSILAKDPSILELFFHTSEDQGAANFLIFSLLIPFIHREGTVGQQARDALLFIMALSAENGMVAQHIVENTYFCPVLATGLSGLYSSLPTKLEEKGEEWHCLLKDDWLLVPPLVQFLNSLEFCNAVIQVAHPLIRTQLVNYIYNGFLVPVLAPALHKVTVEEVMTTTAYLDLFLRSISEPALLEIFLRFILLHQHENVHILDTLTSRINTPFRLCVVSLALFRTLIGLHCEDVMLQLVLRYLIPCNHMMLSQRWAVKERDCYSVSAAKLLALTPVCCSSGITLTLGNQERDYILWSKCTQDSPGPAEQRLPEEMLSPSACIVEAGRALDISYLQYLWEAHTNILRCTRDCRVWSARYDGDSPDPEALGPGPPVLPEERPAPPPALTQRPVPRTPGPPLAPGKERSHAELEWDDSYDTGISSGADGGSPAPSEDAENSGPPAPAEPPKHIQEMKKNAILLFKGAYIEEADFQDDVMVYRLCAEKDAEEAGSSREHDGARPPTPTPAATEVQRPTAHNGPLPGAQPEAAAEEEPRRGEWAELPRGAREAERAPEPEVVPEADPESAPASPRAERGAHLAAPNPEGEDFIAQYDQIIRELDSGTEGPMEQSGSSPDALLLTKEPEQDQSKGEEEEESREPEEDDDDFDSFIAETPAAETQPSPFGARDEAAGASHRPARTQSTPFTGPFISVVLSKLENMLENSLHVNLLLIGIITQLASYPQPLLRSFLLNTNMVFQPSVRSLYQVLASVKNKIEQFASAERDFAGLLIQAQQYLLFRVDLSDPSPEAPTKDPVQDASRMGSGKNFVDGPPRVLQPFLTPRAKLAGAPPSLPPPVRNTMLAAALFPEFLKELAALAQEHSVLCCKVLGDLDDACC</sequence>
<dbReference type="AlphaFoldDB" id="A0A8C3WRI9"/>
<feature type="compositionally biased region" description="Basic and acidic residues" evidence="2">
    <location>
        <begin position="699"/>
        <end position="721"/>
    </location>
</feature>
<dbReference type="InterPro" id="IPR045668">
    <property type="entry name" value="FHIP_KELAA_motif"/>
</dbReference>
<feature type="region of interest" description="Disordered" evidence="2">
    <location>
        <begin position="653"/>
        <end position="848"/>
    </location>
</feature>
<dbReference type="InterPro" id="IPR045669">
    <property type="entry name" value="FHIP_C"/>
</dbReference>
<dbReference type="Pfam" id="PF19311">
    <property type="entry name" value="KELAA"/>
    <property type="match status" value="1"/>
</dbReference>
<proteinExistence type="inferred from homology"/>
<evidence type="ECO:0000313" key="4">
    <source>
        <dbReference type="Ensembl" id="ENSCWAP00000018489.1"/>
    </source>
</evidence>
<evidence type="ECO:0000256" key="1">
    <source>
        <dbReference type="ARBA" id="ARBA00024336"/>
    </source>
</evidence>
<feature type="compositionally biased region" description="Acidic residues" evidence="2">
    <location>
        <begin position="798"/>
        <end position="814"/>
    </location>
</feature>
<evidence type="ECO:0000256" key="2">
    <source>
        <dbReference type="SAM" id="MobiDB-lite"/>
    </source>
</evidence>
<evidence type="ECO:0000313" key="5">
    <source>
        <dbReference type="Proteomes" id="UP000694540"/>
    </source>
</evidence>
<name>A0A8C3WRI9_9CETA</name>
<organism evidence="4 5">
    <name type="scientific">Catagonus wagneri</name>
    <name type="common">Chacoan peccary</name>
    <dbReference type="NCBI Taxonomy" id="51154"/>
    <lineage>
        <taxon>Eukaryota</taxon>
        <taxon>Metazoa</taxon>
        <taxon>Chordata</taxon>
        <taxon>Craniata</taxon>
        <taxon>Vertebrata</taxon>
        <taxon>Euteleostomi</taxon>
        <taxon>Mammalia</taxon>
        <taxon>Eutheria</taxon>
        <taxon>Laurasiatheria</taxon>
        <taxon>Artiodactyla</taxon>
        <taxon>Suina</taxon>
        <taxon>Tayassuidae</taxon>
        <taxon>Catagonus</taxon>
    </lineage>
</organism>
<feature type="domain" description="FHF complex subunit HOOK-interacting protein C-terminal" evidence="3">
    <location>
        <begin position="852"/>
        <end position="943"/>
    </location>
</feature>
<dbReference type="Pfam" id="PF19314">
    <property type="entry name" value="DUF5917"/>
    <property type="match status" value="1"/>
</dbReference>
<reference evidence="4" key="2">
    <citation type="submission" date="2025-09" db="UniProtKB">
        <authorList>
            <consortium name="Ensembl"/>
        </authorList>
    </citation>
    <scope>IDENTIFICATION</scope>
</reference>
<dbReference type="PANTHER" id="PTHR21705:SF6">
    <property type="entry name" value="FHF COMPLEX SUBUNIT HOOK-INTERACTING PROTEIN 1A"/>
    <property type="match status" value="1"/>
</dbReference>
<feature type="region of interest" description="Disordered" evidence="2">
    <location>
        <begin position="952"/>
        <end position="973"/>
    </location>
</feature>
<evidence type="ECO:0000259" key="3">
    <source>
        <dbReference type="Pfam" id="PF19314"/>
    </source>
</evidence>
<feature type="region of interest" description="Disordered" evidence="2">
    <location>
        <begin position="526"/>
        <end position="619"/>
    </location>
</feature>
<feature type="compositionally biased region" description="Pro residues" evidence="2">
    <location>
        <begin position="538"/>
        <end position="553"/>
    </location>
</feature>
<dbReference type="PANTHER" id="PTHR21705">
    <property type="entry name" value="RAI16 PROTEIN-RELATED"/>
    <property type="match status" value="1"/>
</dbReference>